<evidence type="ECO:0000313" key="1">
    <source>
        <dbReference type="EMBL" id="KII72266.1"/>
    </source>
</evidence>
<accession>A0A0C2MY65</accession>
<organism evidence="1 2">
    <name type="scientific">Thelohanellus kitauei</name>
    <name type="common">Myxosporean</name>
    <dbReference type="NCBI Taxonomy" id="669202"/>
    <lineage>
        <taxon>Eukaryota</taxon>
        <taxon>Metazoa</taxon>
        <taxon>Cnidaria</taxon>
        <taxon>Myxozoa</taxon>
        <taxon>Myxosporea</taxon>
        <taxon>Bivalvulida</taxon>
        <taxon>Platysporina</taxon>
        <taxon>Myxobolidae</taxon>
        <taxon>Thelohanellus</taxon>
    </lineage>
</organism>
<gene>
    <name evidence="1" type="ORF">RF11_02889</name>
</gene>
<keyword evidence="2" id="KW-1185">Reference proteome</keyword>
<dbReference type="EMBL" id="JWZT01001315">
    <property type="protein sequence ID" value="KII72266.1"/>
    <property type="molecule type" value="Genomic_DNA"/>
</dbReference>
<reference evidence="1 2" key="1">
    <citation type="journal article" date="2014" name="Genome Biol. Evol.">
        <title>The genome of the myxosporean Thelohanellus kitauei shows adaptations to nutrient acquisition within its fish host.</title>
        <authorList>
            <person name="Yang Y."/>
            <person name="Xiong J."/>
            <person name="Zhou Z."/>
            <person name="Huo F."/>
            <person name="Miao W."/>
            <person name="Ran C."/>
            <person name="Liu Y."/>
            <person name="Zhang J."/>
            <person name="Feng J."/>
            <person name="Wang M."/>
            <person name="Wang M."/>
            <person name="Wang L."/>
            <person name="Yao B."/>
        </authorList>
    </citation>
    <scope>NUCLEOTIDE SEQUENCE [LARGE SCALE GENOMIC DNA]</scope>
    <source>
        <strain evidence="1">Wuqing</strain>
    </source>
</reference>
<proteinExistence type="predicted"/>
<evidence type="ECO:0000313" key="2">
    <source>
        <dbReference type="Proteomes" id="UP000031668"/>
    </source>
</evidence>
<dbReference type="AlphaFoldDB" id="A0A0C2MY65"/>
<comment type="caution">
    <text evidence="1">The sequence shown here is derived from an EMBL/GenBank/DDBJ whole genome shotgun (WGS) entry which is preliminary data.</text>
</comment>
<dbReference type="Proteomes" id="UP000031668">
    <property type="component" value="Unassembled WGS sequence"/>
</dbReference>
<name>A0A0C2MY65_THEKT</name>
<sequence>MFIHLPINLNPDVPIDQDKAQNSTLLSSQIDPPFNTTKNAVTIWCSRQSFTCSLCNTLPNPNSFLGINNHLNNSHKNIKSITLGCSFCRKSNFNKFSDLTLHLTYCNVASAASSSKTTITTLPVT</sequence>
<protein>
    <submittedName>
        <fullName evidence="1">Uncharacterized protein</fullName>
    </submittedName>
</protein>